<organism evidence="3 4">
    <name type="scientific">Escherichia coli</name>
    <dbReference type="NCBI Taxonomy" id="562"/>
    <lineage>
        <taxon>Bacteria</taxon>
        <taxon>Pseudomonadati</taxon>
        <taxon>Pseudomonadota</taxon>
        <taxon>Gammaproteobacteria</taxon>
        <taxon>Enterobacterales</taxon>
        <taxon>Enterobacteriaceae</taxon>
        <taxon>Escherichia</taxon>
    </lineage>
</organism>
<dbReference type="AlphaFoldDB" id="A0A2W6NQS1"/>
<dbReference type="EMBL" id="QKWZ01001405">
    <property type="protein sequence ID" value="PZT58302.1"/>
    <property type="molecule type" value="Genomic_DNA"/>
</dbReference>
<feature type="non-terminal residue" evidence="3">
    <location>
        <position position="31"/>
    </location>
</feature>
<name>A0A2W6NQS1_ECOLX</name>
<feature type="region of interest" description="Disordered" evidence="1">
    <location>
        <begin position="1"/>
        <end position="22"/>
    </location>
</feature>
<reference evidence="3 4" key="1">
    <citation type="submission" date="2018-06" db="EMBL/GenBank/DDBJ databases">
        <title>Draft genome sequence of mcr-1-harboring Escherichia coli isolated from wound infection of a hospitalized patient, in Bolivia.</title>
        <authorList>
            <person name="Munoz M.E."/>
            <person name="Moura Q."/>
            <person name="Ventura P.R.M."/>
            <person name="Bustos L.R."/>
            <person name="Ovando B.G."/>
            <person name="Terrazas D.I.V."/>
            <person name="Yarhui N.B."/>
            <person name="Cerdeira L."/>
            <person name="Lincopan N."/>
        </authorList>
    </citation>
    <scope>NUCLEOTIDE SEQUENCE [LARGE SCALE GENOMIC DNA]</scope>
    <source>
        <strain evidence="3 4">EcMLT</strain>
    </source>
</reference>
<evidence type="ECO:0000259" key="2">
    <source>
        <dbReference type="Pfam" id="PF12557"/>
    </source>
</evidence>
<proteinExistence type="predicted"/>
<dbReference type="InterPro" id="IPR025826">
    <property type="entry name" value="Co_AT_N_dom"/>
</dbReference>
<sequence>MEARISTERHVQRQQKLKEQVDTRVAAAIEK</sequence>
<keyword evidence="3" id="KW-0808">Transferase</keyword>
<feature type="domain" description="Cob(I)alamin adenosyltransferase N-terminal" evidence="2">
    <location>
        <begin position="8"/>
        <end position="25"/>
    </location>
</feature>
<dbReference type="GO" id="GO:0008817">
    <property type="term" value="F:corrinoid adenosyltransferase activity"/>
    <property type="evidence" value="ECO:0007669"/>
    <property type="project" value="UniProtKB-EC"/>
</dbReference>
<comment type="caution">
    <text evidence="3">The sequence shown here is derived from an EMBL/GenBank/DDBJ whole genome shotgun (WGS) entry which is preliminary data.</text>
</comment>
<evidence type="ECO:0000256" key="1">
    <source>
        <dbReference type="SAM" id="MobiDB-lite"/>
    </source>
</evidence>
<dbReference type="Pfam" id="PF12557">
    <property type="entry name" value="Co_AT_N"/>
    <property type="match status" value="1"/>
</dbReference>
<protein>
    <submittedName>
        <fullName evidence="3">Cob(I)yrinic acid a,c-diamide adenosyltransferase</fullName>
        <ecNumber evidence="3">2.5.1.17</ecNumber>
    </submittedName>
</protein>
<dbReference type="Proteomes" id="UP000249482">
    <property type="component" value="Unassembled WGS sequence"/>
</dbReference>
<accession>A0A2W6NQS1</accession>
<evidence type="ECO:0000313" key="3">
    <source>
        <dbReference type="EMBL" id="PZT58302.1"/>
    </source>
</evidence>
<dbReference type="EC" id="2.5.1.17" evidence="3"/>
<gene>
    <name evidence="3" type="ORF">DNQ45_31090</name>
</gene>
<evidence type="ECO:0000313" key="4">
    <source>
        <dbReference type="Proteomes" id="UP000249482"/>
    </source>
</evidence>